<evidence type="ECO:0000313" key="2">
    <source>
        <dbReference type="EMBL" id="CAD8100377.1"/>
    </source>
</evidence>
<evidence type="ECO:0000256" key="1">
    <source>
        <dbReference type="SAM" id="MobiDB-lite"/>
    </source>
</evidence>
<name>A0A8S1PB23_PARPR</name>
<comment type="caution">
    <text evidence="2">The sequence shown here is derived from an EMBL/GenBank/DDBJ whole genome shotgun (WGS) entry which is preliminary data.</text>
</comment>
<gene>
    <name evidence="2" type="ORF">PPRIM_AZ9-3.1.T1120082</name>
</gene>
<reference evidence="2" key="1">
    <citation type="submission" date="2021-01" db="EMBL/GenBank/DDBJ databases">
        <authorList>
            <consortium name="Genoscope - CEA"/>
            <person name="William W."/>
        </authorList>
    </citation>
    <scope>NUCLEOTIDE SEQUENCE</scope>
</reference>
<dbReference type="AlphaFoldDB" id="A0A8S1PB23"/>
<proteinExistence type="predicted"/>
<feature type="region of interest" description="Disordered" evidence="1">
    <location>
        <begin position="278"/>
        <end position="300"/>
    </location>
</feature>
<organism evidence="2 3">
    <name type="scientific">Paramecium primaurelia</name>
    <dbReference type="NCBI Taxonomy" id="5886"/>
    <lineage>
        <taxon>Eukaryota</taxon>
        <taxon>Sar</taxon>
        <taxon>Alveolata</taxon>
        <taxon>Ciliophora</taxon>
        <taxon>Intramacronucleata</taxon>
        <taxon>Oligohymenophorea</taxon>
        <taxon>Peniculida</taxon>
        <taxon>Parameciidae</taxon>
        <taxon>Paramecium</taxon>
    </lineage>
</organism>
<dbReference type="Proteomes" id="UP000688137">
    <property type="component" value="Unassembled WGS sequence"/>
</dbReference>
<protein>
    <submittedName>
        <fullName evidence="2">Uncharacterized protein</fullName>
    </submittedName>
</protein>
<keyword evidence="3" id="KW-1185">Reference proteome</keyword>
<sequence length="341" mass="41082">MIQKISEIFKQDSEFIRFLKKSSLSKDNQVYEQEEIDFLLQYMTKEKNLREFFDFYSNFDMQTYNIKMKMLIITHQFIHSNEEFSKQFTSLRLTNFYLLKHSHRNYETWLLLNIQIPFLSYLQKLAISFKEIKSYKTSIFRKSNYQNLMIDSFKMVNIVNMALSLVPNLKIALQNYPYDRLLQKLTFNIYQEIQGYQKNLINSIITLLNENSKIQSVDLYELLRELKVIEQKMILYHQFRNQYDQKEILQSPLQIQIYFENQSKSSIFQNNCKAQTKREYRQSSSRTTRQSTGEEATTPRSQRFLNYLDQQYSSCAQLLLKDKDKIIQEESETQIDQTIQA</sequence>
<dbReference type="OMA" id="MIDSFKM"/>
<dbReference type="EMBL" id="CAJJDM010000115">
    <property type="protein sequence ID" value="CAD8100377.1"/>
    <property type="molecule type" value="Genomic_DNA"/>
</dbReference>
<accession>A0A8S1PB23</accession>
<evidence type="ECO:0000313" key="3">
    <source>
        <dbReference type="Proteomes" id="UP000688137"/>
    </source>
</evidence>
<feature type="compositionally biased region" description="Low complexity" evidence="1">
    <location>
        <begin position="282"/>
        <end position="291"/>
    </location>
</feature>